<evidence type="ECO:0000313" key="3">
    <source>
        <dbReference type="Proteomes" id="UP001341840"/>
    </source>
</evidence>
<dbReference type="InterPro" id="IPR044684">
    <property type="entry name" value="STR17/STR18/HARC1-like"/>
</dbReference>
<evidence type="ECO:0000259" key="1">
    <source>
        <dbReference type="PROSITE" id="PS50206"/>
    </source>
</evidence>
<organism evidence="2 3">
    <name type="scientific">Stylosanthes scabra</name>
    <dbReference type="NCBI Taxonomy" id="79078"/>
    <lineage>
        <taxon>Eukaryota</taxon>
        <taxon>Viridiplantae</taxon>
        <taxon>Streptophyta</taxon>
        <taxon>Embryophyta</taxon>
        <taxon>Tracheophyta</taxon>
        <taxon>Spermatophyta</taxon>
        <taxon>Magnoliopsida</taxon>
        <taxon>eudicotyledons</taxon>
        <taxon>Gunneridae</taxon>
        <taxon>Pentapetalae</taxon>
        <taxon>rosids</taxon>
        <taxon>fabids</taxon>
        <taxon>Fabales</taxon>
        <taxon>Fabaceae</taxon>
        <taxon>Papilionoideae</taxon>
        <taxon>50 kb inversion clade</taxon>
        <taxon>dalbergioids sensu lato</taxon>
        <taxon>Dalbergieae</taxon>
        <taxon>Pterocarpus clade</taxon>
        <taxon>Stylosanthes</taxon>
    </lineage>
</organism>
<dbReference type="Proteomes" id="UP001341840">
    <property type="component" value="Unassembled WGS sequence"/>
</dbReference>
<dbReference type="CDD" id="cd00158">
    <property type="entry name" value="RHOD"/>
    <property type="match status" value="1"/>
</dbReference>
<dbReference type="Pfam" id="PF00581">
    <property type="entry name" value="Rhodanese"/>
    <property type="match status" value="1"/>
</dbReference>
<proteinExistence type="predicted"/>
<dbReference type="EMBL" id="JASCZI010092129">
    <property type="protein sequence ID" value="MED6151914.1"/>
    <property type="molecule type" value="Genomic_DNA"/>
</dbReference>
<evidence type="ECO:0000313" key="2">
    <source>
        <dbReference type="EMBL" id="MED6151914.1"/>
    </source>
</evidence>
<dbReference type="PANTHER" id="PTHR44542">
    <property type="entry name" value="THIOSULFATE SULFURTRANSFERASE 18"/>
    <property type="match status" value="1"/>
</dbReference>
<feature type="domain" description="Rhodanese" evidence="1">
    <location>
        <begin position="105"/>
        <end position="205"/>
    </location>
</feature>
<dbReference type="SUPFAM" id="SSF52821">
    <property type="entry name" value="Rhodanese/Cell cycle control phosphatase"/>
    <property type="match status" value="1"/>
</dbReference>
<accession>A0ABU6TST4</accession>
<gene>
    <name evidence="2" type="ORF">PIB30_086905</name>
</gene>
<dbReference type="InterPro" id="IPR001763">
    <property type="entry name" value="Rhodanese-like_dom"/>
</dbReference>
<dbReference type="Gene3D" id="3.40.250.10">
    <property type="entry name" value="Rhodanese-like domain"/>
    <property type="match status" value="1"/>
</dbReference>
<comment type="caution">
    <text evidence="2">The sequence shown here is derived from an EMBL/GenBank/DDBJ whole genome shotgun (WGS) entry which is preliminary data.</text>
</comment>
<sequence>MQLLIASSSSESGGRPALQVEFLAPWVNQVVIRLSGMWGAPKQVGVNVKGTISLKPLHPKLFFTQNYISNFTKCQTLRRKKGMEEHKEHKSFVTINVHAARDMLNSDGYRYLDVRTVEEFNKSHVENAHNVPYMFLTEQGRMKNPDFIAQVEAIYNKDDHLIVACNSGGRSSRASIDLLNHGYKHVVNMGGGYSAWVDAGFAGDKPAEELKTSCKFRPKQS</sequence>
<dbReference type="PROSITE" id="PS50206">
    <property type="entry name" value="RHODANESE_3"/>
    <property type="match status" value="1"/>
</dbReference>
<protein>
    <recommendedName>
        <fullName evidence="1">Rhodanese domain-containing protein</fullName>
    </recommendedName>
</protein>
<dbReference type="SMART" id="SM00450">
    <property type="entry name" value="RHOD"/>
    <property type="match status" value="1"/>
</dbReference>
<reference evidence="2 3" key="1">
    <citation type="journal article" date="2023" name="Plants (Basel)">
        <title>Bridging the Gap: Combining Genomics and Transcriptomics Approaches to Understand Stylosanthes scabra, an Orphan Legume from the Brazilian Caatinga.</title>
        <authorList>
            <person name="Ferreira-Neto J.R.C."/>
            <person name="da Silva M.D."/>
            <person name="Binneck E."/>
            <person name="de Melo N.F."/>
            <person name="da Silva R.H."/>
            <person name="de Melo A.L.T.M."/>
            <person name="Pandolfi V."/>
            <person name="Bustamante F.O."/>
            <person name="Brasileiro-Vidal A.C."/>
            <person name="Benko-Iseppon A.M."/>
        </authorList>
    </citation>
    <scope>NUCLEOTIDE SEQUENCE [LARGE SCALE GENOMIC DNA]</scope>
    <source>
        <tissue evidence="2">Leaves</tissue>
    </source>
</reference>
<name>A0ABU6TST4_9FABA</name>
<keyword evidence="3" id="KW-1185">Reference proteome</keyword>
<dbReference type="PANTHER" id="PTHR44542:SF14">
    <property type="entry name" value="PROTEIN HIGH ARSENIC CONTENT 1, MITOCHONDRIAL-RELATED"/>
    <property type="match status" value="1"/>
</dbReference>
<dbReference type="InterPro" id="IPR036873">
    <property type="entry name" value="Rhodanese-like_dom_sf"/>
</dbReference>